<keyword evidence="2" id="KW-0342">GTP-binding</keyword>
<organism evidence="3 4">
    <name type="scientific">Dictyocaulus viviparus</name>
    <name type="common">Bovine lungworm</name>
    <dbReference type="NCBI Taxonomy" id="29172"/>
    <lineage>
        <taxon>Eukaryota</taxon>
        <taxon>Metazoa</taxon>
        <taxon>Ecdysozoa</taxon>
        <taxon>Nematoda</taxon>
        <taxon>Chromadorea</taxon>
        <taxon>Rhabditida</taxon>
        <taxon>Rhabditina</taxon>
        <taxon>Rhabditomorpha</taxon>
        <taxon>Strongyloidea</taxon>
        <taxon>Metastrongylidae</taxon>
        <taxon>Dictyocaulus</taxon>
    </lineage>
</organism>
<keyword evidence="1" id="KW-0547">Nucleotide-binding</keyword>
<dbReference type="SMART" id="SM00174">
    <property type="entry name" value="RHO"/>
    <property type="match status" value="1"/>
</dbReference>
<evidence type="ECO:0000313" key="4">
    <source>
        <dbReference type="Proteomes" id="UP000053766"/>
    </source>
</evidence>
<proteinExistence type="predicted"/>
<dbReference type="EMBL" id="KN716225">
    <property type="protein sequence ID" value="KJH49719.1"/>
    <property type="molecule type" value="Genomic_DNA"/>
</dbReference>
<dbReference type="OrthoDB" id="25896at2759"/>
<name>A0A0D8Y113_DICVI</name>
<dbReference type="GO" id="GO:0007264">
    <property type="term" value="P:small GTPase-mediated signal transduction"/>
    <property type="evidence" value="ECO:0007669"/>
    <property type="project" value="InterPro"/>
</dbReference>
<dbReference type="InterPro" id="IPR003578">
    <property type="entry name" value="Small_GTPase_Rho"/>
</dbReference>
<dbReference type="Pfam" id="PF00071">
    <property type="entry name" value="Ras"/>
    <property type="match status" value="1"/>
</dbReference>
<dbReference type="GO" id="GO:0005525">
    <property type="term" value="F:GTP binding"/>
    <property type="evidence" value="ECO:0007669"/>
    <property type="project" value="UniProtKB-KW"/>
</dbReference>
<gene>
    <name evidence="3" type="ORF">DICVIV_04140</name>
</gene>
<protein>
    <submittedName>
        <fullName evidence="3">Ras family protein</fullName>
    </submittedName>
</protein>
<dbReference type="Proteomes" id="UP000053766">
    <property type="component" value="Unassembled WGS sequence"/>
</dbReference>
<dbReference type="PROSITE" id="PS51421">
    <property type="entry name" value="RAS"/>
    <property type="match status" value="1"/>
</dbReference>
<accession>A0A0D8Y113</accession>
<dbReference type="Gene3D" id="3.40.50.300">
    <property type="entry name" value="P-loop containing nucleotide triphosphate hydrolases"/>
    <property type="match status" value="1"/>
</dbReference>
<sequence>MEMTNVSEVSTVRCMIIGDQNCGIEMMLRKYATYSGALYDSENGHVITAFNDKKCVFTNYLSNNYVDNIHVFLLCVSIAYEDIVEETVRMVLSTITDQIRTVPFVLVGTHIEKRLVQTIDLNADWQSTSRAYRTMPLHRAESFAQRIGAVKYLECSEITGEGVEEVFEDSFEVGYQYAIEQQRNLLCRKQSRKSFSKRLFSCIMQ</sequence>
<keyword evidence="4" id="KW-1185">Reference proteome</keyword>
<reference evidence="3 4" key="1">
    <citation type="submission" date="2013-11" db="EMBL/GenBank/DDBJ databases">
        <title>Draft genome of the bovine lungworm Dictyocaulus viviparus.</title>
        <authorList>
            <person name="Mitreva M."/>
        </authorList>
    </citation>
    <scope>NUCLEOTIDE SEQUENCE [LARGE SCALE GENOMIC DNA]</scope>
    <source>
        <strain evidence="3 4">HannoverDv2000</strain>
    </source>
</reference>
<dbReference type="PRINTS" id="PR00449">
    <property type="entry name" value="RASTRNSFRMNG"/>
</dbReference>
<dbReference type="PANTHER" id="PTHR24072">
    <property type="entry name" value="RHO FAMILY GTPASE"/>
    <property type="match status" value="1"/>
</dbReference>
<dbReference type="InterPro" id="IPR001806">
    <property type="entry name" value="Small_GTPase"/>
</dbReference>
<dbReference type="AlphaFoldDB" id="A0A0D8Y113"/>
<dbReference type="STRING" id="29172.A0A0D8Y113"/>
<evidence type="ECO:0000256" key="1">
    <source>
        <dbReference type="ARBA" id="ARBA00022741"/>
    </source>
</evidence>
<dbReference type="GO" id="GO:0003924">
    <property type="term" value="F:GTPase activity"/>
    <property type="evidence" value="ECO:0007669"/>
    <property type="project" value="InterPro"/>
</dbReference>
<evidence type="ECO:0000256" key="2">
    <source>
        <dbReference type="ARBA" id="ARBA00023134"/>
    </source>
</evidence>
<evidence type="ECO:0000313" key="3">
    <source>
        <dbReference type="EMBL" id="KJH49719.1"/>
    </source>
</evidence>
<dbReference type="SUPFAM" id="SSF52540">
    <property type="entry name" value="P-loop containing nucleoside triphosphate hydrolases"/>
    <property type="match status" value="1"/>
</dbReference>
<dbReference type="InterPro" id="IPR027417">
    <property type="entry name" value="P-loop_NTPase"/>
</dbReference>
<reference evidence="4" key="2">
    <citation type="journal article" date="2016" name="Sci. Rep.">
        <title>Dictyocaulus viviparus genome, variome and transcriptome elucidate lungworm biology and support future intervention.</title>
        <authorList>
            <person name="McNulty S.N."/>
            <person name="Strube C."/>
            <person name="Rosa B.A."/>
            <person name="Martin J.C."/>
            <person name="Tyagi R."/>
            <person name="Choi Y.J."/>
            <person name="Wang Q."/>
            <person name="Hallsworth Pepin K."/>
            <person name="Zhang X."/>
            <person name="Ozersky P."/>
            <person name="Wilson R.K."/>
            <person name="Sternberg P.W."/>
            <person name="Gasser R.B."/>
            <person name="Mitreva M."/>
        </authorList>
    </citation>
    <scope>NUCLEOTIDE SEQUENCE [LARGE SCALE GENOMIC DNA]</scope>
    <source>
        <strain evidence="4">HannoverDv2000</strain>
    </source>
</reference>